<dbReference type="STRING" id="211165.GCA_000317285_06001"/>
<gene>
    <name evidence="1" type="ORF">PCC6912_06480</name>
</gene>
<dbReference type="Proteomes" id="UP000268857">
    <property type="component" value="Unassembled WGS sequence"/>
</dbReference>
<keyword evidence="2" id="KW-1185">Reference proteome</keyword>
<comment type="caution">
    <text evidence="1">The sequence shown here is derived from an EMBL/GenBank/DDBJ whole genome shotgun (WGS) entry which is preliminary data.</text>
</comment>
<evidence type="ECO:0000313" key="1">
    <source>
        <dbReference type="EMBL" id="RUR85823.1"/>
    </source>
</evidence>
<proteinExistence type="predicted"/>
<evidence type="ECO:0000313" key="2">
    <source>
        <dbReference type="Proteomes" id="UP000268857"/>
    </source>
</evidence>
<dbReference type="RefSeq" id="WP_016878005.1">
    <property type="nucleotide sequence ID" value="NZ_AJLN01000140.1"/>
</dbReference>
<name>A0A3S1FTV5_CHLFR</name>
<protein>
    <submittedName>
        <fullName evidence="1">Uncharacterized protein</fullName>
    </submittedName>
</protein>
<reference evidence="1 2" key="1">
    <citation type="journal article" date="2019" name="Genome Biol. Evol.">
        <title>Day and night: Metabolic profiles and evolutionary relationships of six axenic non-marine cyanobacteria.</title>
        <authorList>
            <person name="Will S.E."/>
            <person name="Henke P."/>
            <person name="Boedeker C."/>
            <person name="Huang S."/>
            <person name="Brinkmann H."/>
            <person name="Rohde M."/>
            <person name="Jarek M."/>
            <person name="Friedl T."/>
            <person name="Seufert S."/>
            <person name="Schumacher M."/>
            <person name="Overmann J."/>
            <person name="Neumann-Schaal M."/>
            <person name="Petersen J."/>
        </authorList>
    </citation>
    <scope>NUCLEOTIDE SEQUENCE [LARGE SCALE GENOMIC DNA]</scope>
    <source>
        <strain evidence="1 2">PCC 6912</strain>
    </source>
</reference>
<organism evidence="1 2">
    <name type="scientific">Chlorogloeopsis fritschii PCC 6912</name>
    <dbReference type="NCBI Taxonomy" id="211165"/>
    <lineage>
        <taxon>Bacteria</taxon>
        <taxon>Bacillati</taxon>
        <taxon>Cyanobacteriota</taxon>
        <taxon>Cyanophyceae</taxon>
        <taxon>Nostocales</taxon>
        <taxon>Chlorogloeopsidaceae</taxon>
        <taxon>Chlorogloeopsis</taxon>
    </lineage>
</organism>
<dbReference type="EMBL" id="RSCJ01000002">
    <property type="protein sequence ID" value="RUR85823.1"/>
    <property type="molecule type" value="Genomic_DNA"/>
</dbReference>
<accession>A0A3S1FTV5</accession>
<dbReference type="AlphaFoldDB" id="A0A3S1FTV5"/>
<sequence length="89" mass="9757">MSKVFYECIGERWLVADSKNALKKTEIKKLQYEISYFDYHSPAIIMVLRANGVYLYCTVEAGGAGVAGEAGGENCDRPDRAIKVCGNGC</sequence>